<dbReference type="Gene3D" id="1.25.40.10">
    <property type="entry name" value="Tetratricopeptide repeat domain"/>
    <property type="match status" value="2"/>
</dbReference>
<dbReference type="PROSITE" id="PS50005">
    <property type="entry name" value="TPR"/>
    <property type="match status" value="1"/>
</dbReference>
<evidence type="ECO:0000313" key="3">
    <source>
        <dbReference type="EnsemblMetazoa" id="AALFPA23_008008.P10774"/>
    </source>
</evidence>
<dbReference type="Pfam" id="PF13424">
    <property type="entry name" value="TPR_12"/>
    <property type="match status" value="1"/>
</dbReference>
<dbReference type="SMART" id="SM00028">
    <property type="entry name" value="TPR"/>
    <property type="match status" value="2"/>
</dbReference>
<organism evidence="3 4">
    <name type="scientific">Aedes albopictus</name>
    <name type="common">Asian tiger mosquito</name>
    <name type="synonym">Stegomyia albopicta</name>
    <dbReference type="NCBI Taxonomy" id="7160"/>
    <lineage>
        <taxon>Eukaryota</taxon>
        <taxon>Metazoa</taxon>
        <taxon>Ecdysozoa</taxon>
        <taxon>Arthropoda</taxon>
        <taxon>Hexapoda</taxon>
        <taxon>Insecta</taxon>
        <taxon>Pterygota</taxon>
        <taxon>Neoptera</taxon>
        <taxon>Endopterygota</taxon>
        <taxon>Diptera</taxon>
        <taxon>Nematocera</taxon>
        <taxon>Culicoidea</taxon>
        <taxon>Culicidae</taxon>
        <taxon>Culicinae</taxon>
        <taxon>Aedini</taxon>
        <taxon>Aedes</taxon>
        <taxon>Stegomyia</taxon>
    </lineage>
</organism>
<reference evidence="3" key="2">
    <citation type="submission" date="2025-05" db="UniProtKB">
        <authorList>
            <consortium name="EnsemblMetazoa"/>
        </authorList>
    </citation>
    <scope>IDENTIFICATION</scope>
    <source>
        <strain evidence="3">Foshan</strain>
    </source>
</reference>
<sequence>MVREPPSLYSSCLVAYVRNLNYSVSSMDRTVVDLRMLPTAILASVYEQMCAHDSLKEILLVQLTDLNTFQKVIRQASLKQIMFKCVQTLMTARRPVVTELRTKFCRTTSVYYLENENVSAVKEAPLENFLGAHGEVPHEEPIGAAAASGAACQDNPDRQFVAAFIEQVDNGIRLGSFLCESGWLEESLHVFNSTLAMIQLLRASYLRSLIELNCLQKLLCAQTAFCCFKEANITCAQALNIIDKLTQEHQREIRRLQRSAHVNGASSSGSSSSSSNCARRKSQICCSGRESGNSKNSCLATGGSTCALAGSDNDRLSNIPNSLLANIYQQIAVLHFYRSEYDLSYRWSIRALRHISKKTPDKITVDVLRQVAKSCVVKRQFQLASMLIKQAVCRAQNSFGTSHQKYADALLDYGFFLLNVDSIANSVAVYREAHEILCRIFGPRNLHVAVAHEDLAYCLYVLEYSSGKFNSATENVEQAIDIMKELVPSNHLMLASAKRVKALILEEIALDTMASTVDYNKCKRLLLQSEKLHHSALRLSLEAFGENNVQTAKHYGNLGRLYQSMSKYDAAERMHKRAIKIKTSILGPYDYEVGLSVGHLASLYNYHMKKHQEAEDLYLKSIDISLRLFGESYSGLEYDYRGLIHIYDITGDHRRYHQYMTILEDWRMQREDNQAVKNNYLATNSEDITMEEVTRKFFEMCSNCITGSVPLSESDGSINYTLLEADGVRPECVCGNDCAGDSSDTASPPHAVAEAVVVAPPAAVAAAPAADEVLRSA</sequence>
<dbReference type="PANTHER" id="PTHR46575:SF1">
    <property type="entry name" value="AMYLOID PROTEIN-BINDING PROTEIN 2"/>
    <property type="match status" value="1"/>
</dbReference>
<dbReference type="Proteomes" id="UP000069940">
    <property type="component" value="Unassembled WGS sequence"/>
</dbReference>
<dbReference type="EnsemblMetazoa" id="AALFPA23_008008.R10774">
    <property type="protein sequence ID" value="AALFPA23_008008.P10774"/>
    <property type="gene ID" value="AALFPA23_008008"/>
</dbReference>
<feature type="compositionally biased region" description="Low complexity" evidence="2">
    <location>
        <begin position="266"/>
        <end position="275"/>
    </location>
</feature>
<name>A0ABM1YD25_AEDAL</name>
<keyword evidence="4" id="KW-1185">Reference proteome</keyword>
<proteinExistence type="predicted"/>
<feature type="region of interest" description="Disordered" evidence="2">
    <location>
        <begin position="258"/>
        <end position="277"/>
    </location>
</feature>
<dbReference type="InterPro" id="IPR042476">
    <property type="entry name" value="APPBP2"/>
</dbReference>
<evidence type="ECO:0000313" key="4">
    <source>
        <dbReference type="Proteomes" id="UP000069940"/>
    </source>
</evidence>
<dbReference type="GeneID" id="115256383"/>
<evidence type="ECO:0008006" key="5">
    <source>
        <dbReference type="Google" id="ProtNLM"/>
    </source>
</evidence>
<dbReference type="PANTHER" id="PTHR46575">
    <property type="entry name" value="AMYLOID PROTEIN-BINDING PROTEIN 2"/>
    <property type="match status" value="1"/>
</dbReference>
<feature type="repeat" description="TPR" evidence="1">
    <location>
        <begin position="552"/>
        <end position="585"/>
    </location>
</feature>
<dbReference type="RefSeq" id="XP_029710639.2">
    <property type="nucleotide sequence ID" value="XM_029854779.2"/>
</dbReference>
<dbReference type="SUPFAM" id="SSF48452">
    <property type="entry name" value="TPR-like"/>
    <property type="match status" value="2"/>
</dbReference>
<keyword evidence="1" id="KW-0802">TPR repeat</keyword>
<dbReference type="InterPro" id="IPR011990">
    <property type="entry name" value="TPR-like_helical_dom_sf"/>
</dbReference>
<protein>
    <recommendedName>
        <fullName evidence="5">Kinesin light chain</fullName>
    </recommendedName>
</protein>
<evidence type="ECO:0000256" key="1">
    <source>
        <dbReference type="PROSITE-ProRule" id="PRU00339"/>
    </source>
</evidence>
<accession>A0ABM1YD25</accession>
<dbReference type="InterPro" id="IPR019734">
    <property type="entry name" value="TPR_rpt"/>
</dbReference>
<reference evidence="4" key="1">
    <citation type="journal article" date="2015" name="Proc. Natl. Acad. Sci. U.S.A.">
        <title>Genome sequence of the Asian Tiger mosquito, Aedes albopictus, reveals insights into its biology, genetics, and evolution.</title>
        <authorList>
            <person name="Chen X.G."/>
            <person name="Jiang X."/>
            <person name="Gu J."/>
            <person name="Xu M."/>
            <person name="Wu Y."/>
            <person name="Deng Y."/>
            <person name="Zhang C."/>
            <person name="Bonizzoni M."/>
            <person name="Dermauw W."/>
            <person name="Vontas J."/>
            <person name="Armbruster P."/>
            <person name="Huang X."/>
            <person name="Yang Y."/>
            <person name="Zhang H."/>
            <person name="He W."/>
            <person name="Peng H."/>
            <person name="Liu Y."/>
            <person name="Wu K."/>
            <person name="Chen J."/>
            <person name="Lirakis M."/>
            <person name="Topalis P."/>
            <person name="Van Leeuwen T."/>
            <person name="Hall A.B."/>
            <person name="Jiang X."/>
            <person name="Thorpe C."/>
            <person name="Mueller R.L."/>
            <person name="Sun C."/>
            <person name="Waterhouse R.M."/>
            <person name="Yan G."/>
            <person name="Tu Z.J."/>
            <person name="Fang X."/>
            <person name="James A.A."/>
        </authorList>
    </citation>
    <scope>NUCLEOTIDE SEQUENCE [LARGE SCALE GENOMIC DNA]</scope>
    <source>
        <strain evidence="4">Foshan</strain>
    </source>
</reference>
<dbReference type="Pfam" id="PF13374">
    <property type="entry name" value="TPR_10"/>
    <property type="match status" value="1"/>
</dbReference>
<evidence type="ECO:0000256" key="2">
    <source>
        <dbReference type="SAM" id="MobiDB-lite"/>
    </source>
</evidence>